<dbReference type="PANTHER" id="PTHR12080">
    <property type="entry name" value="SIGNALING LYMPHOCYTIC ACTIVATION MOLECULE"/>
    <property type="match status" value="1"/>
</dbReference>
<accession>A0AAW0NW08</accession>
<dbReference type="AlphaFoldDB" id="A0AAW0NW08"/>
<keyword evidence="5" id="KW-0812">Transmembrane</keyword>
<keyword evidence="4" id="KW-0325">Glycoprotein</keyword>
<protein>
    <recommendedName>
        <fullName evidence="6">Ig-like domain-containing protein</fullName>
    </recommendedName>
</protein>
<evidence type="ECO:0000259" key="6">
    <source>
        <dbReference type="PROSITE" id="PS50835"/>
    </source>
</evidence>
<dbReference type="InterPro" id="IPR007110">
    <property type="entry name" value="Ig-like_dom"/>
</dbReference>
<keyword evidence="8" id="KW-1185">Reference proteome</keyword>
<comment type="caution">
    <text evidence="7">The sequence shown here is derived from an EMBL/GenBank/DDBJ whole genome shotgun (WGS) entry which is preliminary data.</text>
</comment>
<dbReference type="EMBL" id="JBBPFD010000010">
    <property type="protein sequence ID" value="KAK7909969.1"/>
    <property type="molecule type" value="Genomic_DNA"/>
</dbReference>
<dbReference type="PROSITE" id="PS50835">
    <property type="entry name" value="IG_LIKE"/>
    <property type="match status" value="2"/>
</dbReference>
<reference evidence="8" key="1">
    <citation type="submission" date="2024-04" db="EMBL/GenBank/DDBJ databases">
        <title>Salinicola lusitanus LLJ914,a marine bacterium isolated from the Okinawa Trough.</title>
        <authorList>
            <person name="Li J."/>
        </authorList>
    </citation>
    <scope>NUCLEOTIDE SEQUENCE [LARGE SCALE GENOMIC DNA]</scope>
</reference>
<feature type="domain" description="Ig-like" evidence="6">
    <location>
        <begin position="36"/>
        <end position="112"/>
    </location>
</feature>
<evidence type="ECO:0000256" key="3">
    <source>
        <dbReference type="ARBA" id="ARBA00023136"/>
    </source>
</evidence>
<evidence type="ECO:0000313" key="7">
    <source>
        <dbReference type="EMBL" id="KAK7909969.1"/>
    </source>
</evidence>
<dbReference type="InterPro" id="IPR013783">
    <property type="entry name" value="Ig-like_fold"/>
</dbReference>
<keyword evidence="3 5" id="KW-0472">Membrane</keyword>
<evidence type="ECO:0000313" key="8">
    <source>
        <dbReference type="Proteomes" id="UP001460270"/>
    </source>
</evidence>
<dbReference type="Proteomes" id="UP001460270">
    <property type="component" value="Unassembled WGS sequence"/>
</dbReference>
<evidence type="ECO:0000256" key="2">
    <source>
        <dbReference type="ARBA" id="ARBA00022729"/>
    </source>
</evidence>
<keyword evidence="5" id="KW-1133">Transmembrane helix</keyword>
<keyword evidence="2" id="KW-0732">Signal</keyword>
<dbReference type="InterPro" id="IPR036179">
    <property type="entry name" value="Ig-like_dom_sf"/>
</dbReference>
<dbReference type="Gene3D" id="2.60.40.10">
    <property type="entry name" value="Immunoglobulins"/>
    <property type="match status" value="2"/>
</dbReference>
<evidence type="ECO:0000256" key="5">
    <source>
        <dbReference type="SAM" id="Phobius"/>
    </source>
</evidence>
<comment type="subcellular location">
    <subcellularLocation>
        <location evidence="1">Membrane</location>
    </subcellularLocation>
</comment>
<sequence>MTDSGDFLFLSIGNAGQRPNHCIKLLVQEFVLTQPPTLTVLSITKGSNESCVVLMECRSEFDRNVSYVWTVKNVNYSGAVINYQLTPQEGEITFTCSVSNKISETAETKSIYCQSSDPQKFAALLLILLPLMAVCWYKKTAERRQSSVVENRLEDKTHWRMSDQQQKYSSLLQPRVDHNDKLKTTDSGDFTFVSAEKTGQRPTFCVKLVVQEVLTQPPIITITNVTKTSNESCMVLMECRSEFAKDVNYKWIVDNVNHNGSRLKYQLKPQDRYITFTCTVSNKVSEKSERRRVNCQSSIKQDEVNFSLSFVVLVVAPSLLILLPLMAMCCYKRSTDRCQNSNSQVNETQNVTVDNQQQLYSSLLHGDINVYENLRDSKNDDDEETSDYINIPGNVL</sequence>
<dbReference type="InterPro" id="IPR015631">
    <property type="entry name" value="CD2/SLAM_rcpt"/>
</dbReference>
<feature type="domain" description="Ig-like" evidence="6">
    <location>
        <begin position="217"/>
        <end position="294"/>
    </location>
</feature>
<proteinExistence type="predicted"/>
<evidence type="ECO:0000256" key="1">
    <source>
        <dbReference type="ARBA" id="ARBA00004370"/>
    </source>
</evidence>
<feature type="transmembrane region" description="Helical" evidence="5">
    <location>
        <begin position="306"/>
        <end position="328"/>
    </location>
</feature>
<organism evidence="7 8">
    <name type="scientific">Mugilogobius chulae</name>
    <name type="common">yellowstripe goby</name>
    <dbReference type="NCBI Taxonomy" id="88201"/>
    <lineage>
        <taxon>Eukaryota</taxon>
        <taxon>Metazoa</taxon>
        <taxon>Chordata</taxon>
        <taxon>Craniata</taxon>
        <taxon>Vertebrata</taxon>
        <taxon>Euteleostomi</taxon>
        <taxon>Actinopterygii</taxon>
        <taxon>Neopterygii</taxon>
        <taxon>Teleostei</taxon>
        <taxon>Neoteleostei</taxon>
        <taxon>Acanthomorphata</taxon>
        <taxon>Gobiaria</taxon>
        <taxon>Gobiiformes</taxon>
        <taxon>Gobioidei</taxon>
        <taxon>Gobiidae</taxon>
        <taxon>Gobionellinae</taxon>
        <taxon>Mugilogobius</taxon>
    </lineage>
</organism>
<dbReference type="SUPFAM" id="SSF48726">
    <property type="entry name" value="Immunoglobulin"/>
    <property type="match status" value="1"/>
</dbReference>
<name>A0AAW0NW08_9GOBI</name>
<evidence type="ECO:0000256" key="4">
    <source>
        <dbReference type="ARBA" id="ARBA00023180"/>
    </source>
</evidence>
<dbReference type="GO" id="GO:0016020">
    <property type="term" value="C:membrane"/>
    <property type="evidence" value="ECO:0007669"/>
    <property type="project" value="UniProtKB-SubCell"/>
</dbReference>
<gene>
    <name evidence="7" type="ORF">WMY93_014653</name>
</gene>